<comment type="caution">
    <text evidence="1">The sequence shown here is derived from an EMBL/GenBank/DDBJ whole genome shotgun (WGS) entry which is preliminary data.</text>
</comment>
<dbReference type="Proteomes" id="UP001198461">
    <property type="component" value="Unassembled WGS sequence"/>
</dbReference>
<accession>A0A7J5Q019</accession>
<reference evidence="1 3" key="1">
    <citation type="journal article" date="2019" name="Nat. Med.">
        <title>A library of human gut bacterial isolates paired with longitudinal multiomics data enables mechanistic microbiome research.</title>
        <authorList>
            <person name="Poyet M."/>
            <person name="Groussin M."/>
            <person name="Gibbons S.M."/>
            <person name="Avila-Pacheco J."/>
            <person name="Jiang X."/>
            <person name="Kearney S.M."/>
            <person name="Perrotta A.R."/>
            <person name="Berdy B."/>
            <person name="Zhao S."/>
            <person name="Lieberman T.D."/>
            <person name="Swanson P.K."/>
            <person name="Smith M."/>
            <person name="Roesemann S."/>
            <person name="Alexander J.E."/>
            <person name="Rich S.A."/>
            <person name="Livny J."/>
            <person name="Vlamakis H."/>
            <person name="Clish C."/>
            <person name="Bullock K."/>
            <person name="Deik A."/>
            <person name="Scott J."/>
            <person name="Pierce K.A."/>
            <person name="Xavier R.J."/>
            <person name="Alm E.J."/>
        </authorList>
    </citation>
    <scope>NUCLEOTIDE SEQUENCE [LARGE SCALE GENOMIC DNA]</scope>
    <source>
        <strain evidence="1 3">BIOML-A58</strain>
    </source>
</reference>
<dbReference type="AlphaFoldDB" id="A0A7J5Q019"/>
<dbReference type="EMBL" id="WDED01000006">
    <property type="protein sequence ID" value="KAB6149011.1"/>
    <property type="molecule type" value="Genomic_DNA"/>
</dbReference>
<dbReference type="EMBL" id="JAIWYE010000012">
    <property type="protein sequence ID" value="MCA4703065.1"/>
    <property type="molecule type" value="Genomic_DNA"/>
</dbReference>
<organism evidence="1 3">
    <name type="scientific">Bacteroides xylanisolvens</name>
    <dbReference type="NCBI Taxonomy" id="371601"/>
    <lineage>
        <taxon>Bacteria</taxon>
        <taxon>Pseudomonadati</taxon>
        <taxon>Bacteroidota</taxon>
        <taxon>Bacteroidia</taxon>
        <taxon>Bacteroidales</taxon>
        <taxon>Bacteroidaceae</taxon>
        <taxon>Bacteroides</taxon>
    </lineage>
</organism>
<reference evidence="2" key="2">
    <citation type="submission" date="2023-08" db="EMBL/GenBank/DDBJ databases">
        <title>Mucin Metabolism Genes Underlie the Key Renovations of Bacteroides xylanisolvens Genomes in Captive Great Apes.</title>
        <authorList>
            <person name="Nishida A.H."/>
        </authorList>
    </citation>
    <scope>NUCLEOTIDE SEQUENCE</scope>
    <source>
        <strain evidence="2">P13.H9</strain>
    </source>
</reference>
<name>A0A7J5Q019_9BACE</name>
<dbReference type="Proteomes" id="UP000434604">
    <property type="component" value="Unassembled WGS sequence"/>
</dbReference>
<gene>
    <name evidence="1" type="ORF">GA398_05745</name>
    <name evidence="2" type="ORF">LD004_05485</name>
</gene>
<proteinExistence type="predicted"/>
<evidence type="ECO:0000313" key="3">
    <source>
        <dbReference type="Proteomes" id="UP000434604"/>
    </source>
</evidence>
<dbReference type="RefSeq" id="WP_151934319.1">
    <property type="nucleotide sequence ID" value="NZ_JAIWXB010000011.1"/>
</dbReference>
<sequence>MNEAKEFKAEMQLDLMIESLFKVRTSAGSRRAKAIIYVNTETNECYSGQVNAPASGFTPMIIKFDELLGLSTTRIEYNYYLMAQDAGMEIMSLMLVEGEKDYRIFIYYFV</sequence>
<protein>
    <submittedName>
        <fullName evidence="1">Uncharacterized protein</fullName>
    </submittedName>
</protein>
<evidence type="ECO:0000313" key="2">
    <source>
        <dbReference type="EMBL" id="MCA4703065.1"/>
    </source>
</evidence>
<evidence type="ECO:0000313" key="1">
    <source>
        <dbReference type="EMBL" id="KAB6149011.1"/>
    </source>
</evidence>